<feature type="coiled-coil region" evidence="13">
    <location>
        <begin position="277"/>
        <end position="311"/>
    </location>
</feature>
<dbReference type="Pfam" id="PF00520">
    <property type="entry name" value="Ion_trans"/>
    <property type="match status" value="1"/>
</dbReference>
<reference evidence="16" key="1">
    <citation type="submission" date="2020-06" db="EMBL/GenBank/DDBJ databases">
        <title>Draft genome of Bugula neritina, a colonial animal packing powerful symbionts and potential medicines.</title>
        <authorList>
            <person name="Rayko M."/>
        </authorList>
    </citation>
    <scope>NUCLEOTIDE SEQUENCE [LARGE SCALE GENOMIC DNA]</scope>
    <source>
        <strain evidence="16">Kwan_BN1</strain>
    </source>
</reference>
<accession>A0A7J7JXP5</accession>
<comment type="subcellular location">
    <subcellularLocation>
        <location evidence="1">Cell membrane</location>
        <topology evidence="1">Multi-pass membrane protein</topology>
    </subcellularLocation>
</comment>
<proteinExistence type="predicted"/>
<evidence type="ECO:0000256" key="14">
    <source>
        <dbReference type="SAM" id="Phobius"/>
    </source>
</evidence>
<dbReference type="GO" id="GO:0030171">
    <property type="term" value="F:voltage-gated proton channel activity"/>
    <property type="evidence" value="ECO:0007669"/>
    <property type="project" value="InterPro"/>
</dbReference>
<keyword evidence="6" id="KW-0851">Voltage-gated channel</keyword>
<dbReference type="InterPro" id="IPR027359">
    <property type="entry name" value="Volt_channel_dom_sf"/>
</dbReference>
<evidence type="ECO:0000256" key="7">
    <source>
        <dbReference type="ARBA" id="ARBA00022989"/>
    </source>
</evidence>
<sequence>MGKFKSSNNSDFKQLELDDKLYKALRQDSADTDVIAEELKSLNDDVLDHSNTKIQARLERFLESTPLEVFLVVLVVVDVIILLAMLLLDLHVLNLYLEDGRKAANELTRGLQANCEGNIELKQYNESNLVTVTRLLTHSGCIWQEDFNSLNHSQELHVRNKRAAGQAEEGTNPTITLLLNIAHAFHLTSVVILAIMVAEVLLKIFAMGIKYFKGKLEVVDGIVIFISFAMDIYFIYGVSPESVNNGATILVIFLLWRILRVFNALLVTAKKRLQFRIRVQKRMRKALEDKIENLSEEIKSYEDYVANLCRLAKSYDISDYKLKACKPLVKQIKRPSTSAGLASMMQMSMGLMHGMNNMAA</sequence>
<keyword evidence="8 13" id="KW-0175">Coiled coil</keyword>
<dbReference type="AlphaFoldDB" id="A0A7J7JXP5"/>
<dbReference type="EMBL" id="VXIV02001681">
    <property type="protein sequence ID" value="KAF6030665.1"/>
    <property type="molecule type" value="Genomic_DNA"/>
</dbReference>
<protein>
    <recommendedName>
        <fullName evidence="2">Voltage-gated hydrogen channel 1</fullName>
    </recommendedName>
    <alternativeName>
        <fullName evidence="12">Hydrogen voltage-gated channel 1</fullName>
    </alternativeName>
</protein>
<feature type="transmembrane region" description="Helical" evidence="14">
    <location>
        <begin position="184"/>
        <end position="206"/>
    </location>
</feature>
<keyword evidence="3" id="KW-0813">Transport</keyword>
<evidence type="ECO:0000256" key="1">
    <source>
        <dbReference type="ARBA" id="ARBA00004651"/>
    </source>
</evidence>
<dbReference type="InterPro" id="IPR005821">
    <property type="entry name" value="Ion_trans_dom"/>
</dbReference>
<dbReference type="PANTHER" id="PTHR46480">
    <property type="entry name" value="F20B24.22"/>
    <property type="match status" value="1"/>
</dbReference>
<feature type="transmembrane region" description="Helical" evidence="14">
    <location>
        <begin position="67"/>
        <end position="88"/>
    </location>
</feature>
<evidence type="ECO:0000259" key="15">
    <source>
        <dbReference type="Pfam" id="PF00520"/>
    </source>
</evidence>
<evidence type="ECO:0000313" key="17">
    <source>
        <dbReference type="Proteomes" id="UP000593567"/>
    </source>
</evidence>
<dbReference type="PANTHER" id="PTHR46480:SF1">
    <property type="entry name" value="VOLTAGE-GATED HYDROGEN CHANNEL 1"/>
    <property type="match status" value="1"/>
</dbReference>
<keyword evidence="5 14" id="KW-0812">Transmembrane</keyword>
<keyword evidence="10 14" id="KW-0472">Membrane</keyword>
<evidence type="ECO:0000256" key="9">
    <source>
        <dbReference type="ARBA" id="ARBA00023065"/>
    </source>
</evidence>
<evidence type="ECO:0000256" key="5">
    <source>
        <dbReference type="ARBA" id="ARBA00022692"/>
    </source>
</evidence>
<evidence type="ECO:0000313" key="16">
    <source>
        <dbReference type="EMBL" id="KAF6030665.1"/>
    </source>
</evidence>
<evidence type="ECO:0000256" key="3">
    <source>
        <dbReference type="ARBA" id="ARBA00022448"/>
    </source>
</evidence>
<feature type="transmembrane region" description="Helical" evidence="14">
    <location>
        <begin position="248"/>
        <end position="268"/>
    </location>
</feature>
<feature type="transmembrane region" description="Helical" evidence="14">
    <location>
        <begin position="218"/>
        <end position="236"/>
    </location>
</feature>
<keyword evidence="11" id="KW-0407">Ion channel</keyword>
<evidence type="ECO:0000256" key="10">
    <source>
        <dbReference type="ARBA" id="ARBA00023136"/>
    </source>
</evidence>
<evidence type="ECO:0000256" key="12">
    <source>
        <dbReference type="ARBA" id="ARBA00031989"/>
    </source>
</evidence>
<keyword evidence="9" id="KW-0406">Ion transport</keyword>
<evidence type="ECO:0000256" key="13">
    <source>
        <dbReference type="SAM" id="Coils"/>
    </source>
</evidence>
<keyword evidence="4" id="KW-1003">Cell membrane</keyword>
<evidence type="ECO:0000256" key="6">
    <source>
        <dbReference type="ARBA" id="ARBA00022882"/>
    </source>
</evidence>
<evidence type="ECO:0000256" key="11">
    <source>
        <dbReference type="ARBA" id="ARBA00023303"/>
    </source>
</evidence>
<feature type="domain" description="Ion transport" evidence="15">
    <location>
        <begin position="183"/>
        <end position="265"/>
    </location>
</feature>
<dbReference type="Gene3D" id="1.20.120.350">
    <property type="entry name" value="Voltage-gated potassium channels. Chain C"/>
    <property type="match status" value="1"/>
</dbReference>
<keyword evidence="17" id="KW-1185">Reference proteome</keyword>
<comment type="caution">
    <text evidence="16">The sequence shown here is derived from an EMBL/GenBank/DDBJ whole genome shotgun (WGS) entry which is preliminary data.</text>
</comment>
<dbReference type="GO" id="GO:0005886">
    <property type="term" value="C:plasma membrane"/>
    <property type="evidence" value="ECO:0007669"/>
    <property type="project" value="UniProtKB-SubCell"/>
</dbReference>
<evidence type="ECO:0000256" key="2">
    <source>
        <dbReference type="ARBA" id="ARBA00015897"/>
    </source>
</evidence>
<evidence type="ECO:0000256" key="4">
    <source>
        <dbReference type="ARBA" id="ARBA00022475"/>
    </source>
</evidence>
<dbReference type="OrthoDB" id="427456at2759"/>
<dbReference type="InterPro" id="IPR031846">
    <property type="entry name" value="Hvcn1"/>
</dbReference>
<dbReference type="GO" id="GO:0034702">
    <property type="term" value="C:monoatomic ion channel complex"/>
    <property type="evidence" value="ECO:0007669"/>
    <property type="project" value="UniProtKB-KW"/>
</dbReference>
<gene>
    <name evidence="16" type="ORF">EB796_011013</name>
</gene>
<name>A0A7J7JXP5_BUGNE</name>
<dbReference type="Proteomes" id="UP000593567">
    <property type="component" value="Unassembled WGS sequence"/>
</dbReference>
<evidence type="ECO:0000256" key="8">
    <source>
        <dbReference type="ARBA" id="ARBA00023054"/>
    </source>
</evidence>
<keyword evidence="7 14" id="KW-1133">Transmembrane helix</keyword>
<organism evidence="16 17">
    <name type="scientific">Bugula neritina</name>
    <name type="common">Brown bryozoan</name>
    <name type="synonym">Sertularia neritina</name>
    <dbReference type="NCBI Taxonomy" id="10212"/>
    <lineage>
        <taxon>Eukaryota</taxon>
        <taxon>Metazoa</taxon>
        <taxon>Spiralia</taxon>
        <taxon>Lophotrochozoa</taxon>
        <taxon>Bryozoa</taxon>
        <taxon>Gymnolaemata</taxon>
        <taxon>Cheilostomatida</taxon>
        <taxon>Flustrina</taxon>
        <taxon>Buguloidea</taxon>
        <taxon>Bugulidae</taxon>
        <taxon>Bugula</taxon>
    </lineage>
</organism>